<name>B6WUI3_9BACT</name>
<reference evidence="1 2" key="1">
    <citation type="submission" date="2008-10" db="EMBL/GenBank/DDBJ databases">
        <title>Draft genome sequence of Desulvovibrio piger (ATCC 29098).</title>
        <authorList>
            <person name="Sudarsanam P."/>
            <person name="Ley R."/>
            <person name="Guruge J."/>
            <person name="Turnbaugh P.J."/>
            <person name="Mahowald M."/>
            <person name="Liep D."/>
            <person name="Gordon J."/>
        </authorList>
    </citation>
    <scope>NUCLEOTIDE SEQUENCE [LARGE SCALE GENOMIC DNA]</scope>
    <source>
        <strain evidence="1 2">ATCC 29098</strain>
    </source>
</reference>
<dbReference type="HOGENOM" id="CLU_3250549_0_0_7"/>
<dbReference type="Proteomes" id="UP000003676">
    <property type="component" value="Unassembled WGS sequence"/>
</dbReference>
<comment type="caution">
    <text evidence="1">The sequence shown here is derived from an EMBL/GenBank/DDBJ whole genome shotgun (WGS) entry which is preliminary data.</text>
</comment>
<organism evidence="1 2">
    <name type="scientific">Desulfovibrio piger ATCC 29098</name>
    <dbReference type="NCBI Taxonomy" id="411464"/>
    <lineage>
        <taxon>Bacteria</taxon>
        <taxon>Pseudomonadati</taxon>
        <taxon>Thermodesulfobacteriota</taxon>
        <taxon>Desulfovibrionia</taxon>
        <taxon>Desulfovibrionales</taxon>
        <taxon>Desulfovibrionaceae</taxon>
        <taxon>Desulfovibrio</taxon>
    </lineage>
</organism>
<reference evidence="1 2" key="2">
    <citation type="submission" date="2008-10" db="EMBL/GenBank/DDBJ databases">
        <authorList>
            <person name="Fulton L."/>
            <person name="Clifton S."/>
            <person name="Fulton B."/>
            <person name="Xu J."/>
            <person name="Minx P."/>
            <person name="Pepin K.H."/>
            <person name="Johnson M."/>
            <person name="Bhonagiri V."/>
            <person name="Nash W.E."/>
            <person name="Mardis E.R."/>
            <person name="Wilson R.K."/>
        </authorList>
    </citation>
    <scope>NUCLEOTIDE SEQUENCE [LARGE SCALE GENOMIC DNA]</scope>
    <source>
        <strain evidence="1 2">ATCC 29098</strain>
    </source>
</reference>
<protein>
    <submittedName>
        <fullName evidence="1">Uncharacterized protein</fullName>
    </submittedName>
</protein>
<gene>
    <name evidence="1" type="ORF">DESPIG_01772</name>
</gene>
<evidence type="ECO:0000313" key="1">
    <source>
        <dbReference type="EMBL" id="EEB33359.1"/>
    </source>
</evidence>
<dbReference type="EMBL" id="ABXU01000055">
    <property type="protein sequence ID" value="EEB33359.1"/>
    <property type="molecule type" value="Genomic_DNA"/>
</dbReference>
<proteinExistence type="predicted"/>
<sequence>MDRIHGPHSGAEGQDIVTKYVILLLSFCSSVSKTTVKIRTYP</sequence>
<accession>B6WUI3</accession>
<dbReference type="AlphaFoldDB" id="B6WUI3"/>
<evidence type="ECO:0000313" key="2">
    <source>
        <dbReference type="Proteomes" id="UP000003676"/>
    </source>
</evidence>